<reference evidence="2 3" key="1">
    <citation type="submission" date="2020-04" db="EMBL/GenBank/DDBJ databases">
        <title>Whole-genome sequencing of Vibrio spp. from China reveals different genetic environments of blaCTX-M-14 among diverse lineages.</title>
        <authorList>
            <person name="Zheng Z."/>
            <person name="Ye L."/>
            <person name="Chen S."/>
        </authorList>
    </citation>
    <scope>NUCLEOTIDE SEQUENCE [LARGE SCALE GENOMIC DNA]</scope>
    <source>
        <strain evidence="2 3">Vb0551</strain>
    </source>
</reference>
<keyword evidence="2" id="KW-0378">Hydrolase</keyword>
<feature type="domain" description="TnsA endonuclease N-terminal" evidence="1">
    <location>
        <begin position="73"/>
        <end position="167"/>
    </location>
</feature>
<dbReference type="InterPro" id="IPR011856">
    <property type="entry name" value="tRNA_endonuc-like_dom_sf"/>
</dbReference>
<dbReference type="InterPro" id="IPR011335">
    <property type="entry name" value="Restrct_endonuc-II-like"/>
</dbReference>
<dbReference type="Proteomes" id="UP000518904">
    <property type="component" value="Unassembled WGS sequence"/>
</dbReference>
<dbReference type="RefSeq" id="WP_141179747.1">
    <property type="nucleotide sequence ID" value="NZ_CP041202.1"/>
</dbReference>
<dbReference type="GO" id="GO:0004519">
    <property type="term" value="F:endonuclease activity"/>
    <property type="evidence" value="ECO:0007669"/>
    <property type="project" value="UniProtKB-KW"/>
</dbReference>
<organism evidence="2 3">
    <name type="scientific">Vibrio parahaemolyticus</name>
    <dbReference type="NCBI Taxonomy" id="670"/>
    <lineage>
        <taxon>Bacteria</taxon>
        <taxon>Pseudomonadati</taxon>
        <taxon>Pseudomonadota</taxon>
        <taxon>Gammaproteobacteria</taxon>
        <taxon>Vibrionales</taxon>
        <taxon>Vibrionaceae</taxon>
        <taxon>Vibrio</taxon>
    </lineage>
</organism>
<evidence type="ECO:0000313" key="3">
    <source>
        <dbReference type="Proteomes" id="UP000518904"/>
    </source>
</evidence>
<evidence type="ECO:0000259" key="1">
    <source>
        <dbReference type="Pfam" id="PF08722"/>
    </source>
</evidence>
<dbReference type="Gene3D" id="3.40.1350.10">
    <property type="match status" value="1"/>
</dbReference>
<dbReference type="Pfam" id="PF08722">
    <property type="entry name" value="Tn7_TnsA-like_N"/>
    <property type="match status" value="1"/>
</dbReference>
<comment type="caution">
    <text evidence="2">The sequence shown here is derived from an EMBL/GenBank/DDBJ whole genome shotgun (WGS) entry which is preliminary data.</text>
</comment>
<name>A0A7Y0XFP6_VIBPH</name>
<accession>A0A7Y0XFP6</accession>
<protein>
    <submittedName>
        <fullName evidence="2">Heteromeric transposase endonuclease subunit TnsA</fullName>
    </submittedName>
</protein>
<evidence type="ECO:0000313" key="2">
    <source>
        <dbReference type="EMBL" id="NMU87098.1"/>
    </source>
</evidence>
<dbReference type="AlphaFoldDB" id="A0A7Y0XFP6"/>
<dbReference type="GO" id="GO:0003676">
    <property type="term" value="F:nucleic acid binding"/>
    <property type="evidence" value="ECO:0007669"/>
    <property type="project" value="InterPro"/>
</dbReference>
<dbReference type="CDD" id="cd22362">
    <property type="entry name" value="TnsA_endonuclease-like"/>
    <property type="match status" value="1"/>
</dbReference>
<proteinExistence type="predicted"/>
<keyword evidence="2" id="KW-0255">Endonuclease</keyword>
<dbReference type="InterPro" id="IPR014833">
    <property type="entry name" value="TnsA_N"/>
</dbReference>
<dbReference type="EMBL" id="JABCLB010002612">
    <property type="protein sequence ID" value="NMU87098.1"/>
    <property type="molecule type" value="Genomic_DNA"/>
</dbReference>
<sequence>MGRGRKLETFEDYSRALKGKYGLGEGKDYKPWLRVQDVKSKGIRSQVYGRKTQRVHHLLSSIESQLFYLSEFSDSVIDIREQFPLLPLNYTQKIAKVIGVEHPAHPISGEPIVITTDVLLTISTENGIRYQAISVKPEDEVHHQRVLEKIDIERVCWELLNVPFSFFVGNELTRTQSKNIDWATAPFREDSTFFSDEQVTVALQTLGIGQRFVEDVCDLFTASGITSHDESLTLLRYLIANKLIDVDLSCDIAEEGIIRIDGVHLIQRGIINGDR</sequence>
<keyword evidence="2" id="KW-0540">Nuclease</keyword>
<gene>
    <name evidence="2" type="ORF">HKB16_30095</name>
</gene>
<dbReference type="SUPFAM" id="SSF52980">
    <property type="entry name" value="Restriction endonuclease-like"/>
    <property type="match status" value="1"/>
</dbReference>